<evidence type="ECO:0000256" key="3">
    <source>
        <dbReference type="SAM" id="MobiDB-lite"/>
    </source>
</evidence>
<dbReference type="Pfam" id="PF03976">
    <property type="entry name" value="PPK2"/>
    <property type="match status" value="1"/>
</dbReference>
<keyword evidence="2 5" id="KW-0418">Kinase</keyword>
<dbReference type="InterPro" id="IPR022300">
    <property type="entry name" value="PPK2-rel_1"/>
</dbReference>
<feature type="compositionally biased region" description="Basic and acidic residues" evidence="3">
    <location>
        <begin position="16"/>
        <end position="32"/>
    </location>
</feature>
<evidence type="ECO:0000256" key="2">
    <source>
        <dbReference type="ARBA" id="ARBA00022777"/>
    </source>
</evidence>
<comment type="caution">
    <text evidence="5">The sequence shown here is derived from an EMBL/GenBank/DDBJ whole genome shotgun (WGS) entry which is preliminary data.</text>
</comment>
<proteinExistence type="predicted"/>
<dbReference type="SUPFAM" id="SSF52540">
    <property type="entry name" value="P-loop containing nucleoside triphosphate hydrolases"/>
    <property type="match status" value="1"/>
</dbReference>
<dbReference type="PANTHER" id="PTHR34383">
    <property type="entry name" value="POLYPHOSPHATE:AMP PHOSPHOTRANSFERASE-RELATED"/>
    <property type="match status" value="1"/>
</dbReference>
<dbReference type="Gene3D" id="3.40.50.300">
    <property type="entry name" value="P-loop containing nucleotide triphosphate hydrolases"/>
    <property type="match status" value="1"/>
</dbReference>
<dbReference type="PANTHER" id="PTHR34383:SF3">
    <property type="entry name" value="POLYPHOSPHATE:AMP PHOSPHOTRANSFERASE"/>
    <property type="match status" value="1"/>
</dbReference>
<organism evidence="5 6">
    <name type="scientific">Kibdelosporangium lantanae</name>
    <dbReference type="NCBI Taxonomy" id="1497396"/>
    <lineage>
        <taxon>Bacteria</taxon>
        <taxon>Bacillati</taxon>
        <taxon>Actinomycetota</taxon>
        <taxon>Actinomycetes</taxon>
        <taxon>Pseudonocardiales</taxon>
        <taxon>Pseudonocardiaceae</taxon>
        <taxon>Kibdelosporangium</taxon>
    </lineage>
</organism>
<accession>A0ABW3M9R1</accession>
<evidence type="ECO:0000259" key="4">
    <source>
        <dbReference type="Pfam" id="PF03976"/>
    </source>
</evidence>
<dbReference type="PIRSF" id="PIRSF028756">
    <property type="entry name" value="PPK2_prd"/>
    <property type="match status" value="1"/>
</dbReference>
<sequence length="281" mass="32105">MGHDRVRDALRIRQGLDPDTKPTKVFRPRPDEFPVGPHSKSNAAKQLVGTGEKLDKLQEALFASGTNSVLLVLQGMDTSGKGGTIRHACGLLNPQGLHIHSFKKPTRAELRHDFLWRIRRALPPPGMIGVFDRSHYEDVLIARVENLVSEDVWRGRYAQINAFERELTAAGTVVVKFFLHISPEAQRKRLEDRLLRPEKHWKYNPADLDARAKWDDYQAAYAEALVQTDSDNAPWYVVPSDHKWYRNWAVSEILLETLQDLGPKYPEPDFDVDEELAKLRA</sequence>
<feature type="domain" description="Polyphosphate kinase-2-related" evidence="4">
    <location>
        <begin position="39"/>
        <end position="260"/>
    </location>
</feature>
<evidence type="ECO:0000313" key="5">
    <source>
        <dbReference type="EMBL" id="MFD1047346.1"/>
    </source>
</evidence>
<evidence type="ECO:0000256" key="1">
    <source>
        <dbReference type="ARBA" id="ARBA00022679"/>
    </source>
</evidence>
<reference evidence="6" key="1">
    <citation type="journal article" date="2019" name="Int. J. Syst. Evol. Microbiol.">
        <title>The Global Catalogue of Microorganisms (GCM) 10K type strain sequencing project: providing services to taxonomists for standard genome sequencing and annotation.</title>
        <authorList>
            <consortium name="The Broad Institute Genomics Platform"/>
            <consortium name="The Broad Institute Genome Sequencing Center for Infectious Disease"/>
            <person name="Wu L."/>
            <person name="Ma J."/>
        </authorList>
    </citation>
    <scope>NUCLEOTIDE SEQUENCE [LARGE SCALE GENOMIC DNA]</scope>
    <source>
        <strain evidence="6">JCM 31486</strain>
    </source>
</reference>
<dbReference type="InterPro" id="IPR022488">
    <property type="entry name" value="PPK2-related"/>
</dbReference>
<feature type="region of interest" description="Disordered" evidence="3">
    <location>
        <begin position="16"/>
        <end position="41"/>
    </location>
</feature>
<keyword evidence="6" id="KW-1185">Reference proteome</keyword>
<dbReference type="Proteomes" id="UP001597045">
    <property type="component" value="Unassembled WGS sequence"/>
</dbReference>
<dbReference type="NCBIfam" id="TIGR03709">
    <property type="entry name" value="PPK2_rel_1"/>
    <property type="match status" value="1"/>
</dbReference>
<dbReference type="GO" id="GO:0016301">
    <property type="term" value="F:kinase activity"/>
    <property type="evidence" value="ECO:0007669"/>
    <property type="project" value="UniProtKB-KW"/>
</dbReference>
<dbReference type="EMBL" id="JBHTIS010001031">
    <property type="protein sequence ID" value="MFD1047346.1"/>
    <property type="molecule type" value="Genomic_DNA"/>
</dbReference>
<evidence type="ECO:0000313" key="6">
    <source>
        <dbReference type="Proteomes" id="UP001597045"/>
    </source>
</evidence>
<dbReference type="InterPro" id="IPR027417">
    <property type="entry name" value="P-loop_NTPase"/>
</dbReference>
<gene>
    <name evidence="5" type="ORF">ACFQ1S_18255</name>
</gene>
<protein>
    <submittedName>
        <fullName evidence="5">PPK2 family polyphosphate kinase</fullName>
    </submittedName>
</protein>
<dbReference type="InterPro" id="IPR016898">
    <property type="entry name" value="Polyphosphate_phosphotransfera"/>
</dbReference>
<name>A0ABW3M9R1_9PSEU</name>
<keyword evidence="1" id="KW-0808">Transferase</keyword>